<dbReference type="eggNOG" id="arCOG13864">
    <property type="taxonomic scope" value="Archaea"/>
</dbReference>
<reference evidence="1 2" key="1">
    <citation type="journal article" date="2010" name="Stand. Genomic Sci.">
        <title>Complete genome sequence of Vulcanisaeta distributa type strain (IC-017).</title>
        <authorList>
            <person name="Mavromatis K."/>
            <person name="Sikorski J."/>
            <person name="Pabst E."/>
            <person name="Teshima H."/>
            <person name="Lapidus A."/>
            <person name="Lucas S."/>
            <person name="Nolan M."/>
            <person name="Glavina Del Rio T."/>
            <person name="Cheng J.F."/>
            <person name="Bruce D."/>
            <person name="Goodwin L."/>
            <person name="Pitluck S."/>
            <person name="Liolios K."/>
            <person name="Ivanova N."/>
            <person name="Mikhailova N."/>
            <person name="Pati A."/>
            <person name="Chen A."/>
            <person name="Palaniappan K."/>
            <person name="Land M."/>
            <person name="Hauser L."/>
            <person name="Chang Y.J."/>
            <person name="Jeffries C.D."/>
            <person name="Rohde M."/>
            <person name="Spring S."/>
            <person name="Goker M."/>
            <person name="Wirth R."/>
            <person name="Woyke T."/>
            <person name="Bristow J."/>
            <person name="Eisen J.A."/>
            <person name="Markowitz V."/>
            <person name="Hugenholtz P."/>
            <person name="Klenk H.P."/>
            <person name="Kyrpides N.C."/>
        </authorList>
    </citation>
    <scope>NUCLEOTIDE SEQUENCE [LARGE SCALE GENOMIC DNA]</scope>
    <source>
        <strain evidence="2">DSM 14429 / JCM 11212 / NBRC 100878 / IC-017</strain>
    </source>
</reference>
<dbReference type="OrthoDB" id="28010at2157"/>
<dbReference type="Proteomes" id="UP000006681">
    <property type="component" value="Chromosome"/>
</dbReference>
<accession>E1QTF8</accession>
<dbReference type="RefSeq" id="WP_013336676.1">
    <property type="nucleotide sequence ID" value="NC_014537.1"/>
</dbReference>
<name>E1QTF8_VULDI</name>
<evidence type="ECO:0000313" key="2">
    <source>
        <dbReference type="Proteomes" id="UP000006681"/>
    </source>
</evidence>
<sequence length="294" mass="32947">MSHNILKSFGTYKGYEIILEEVRIDNLPCFINLSTLNQGKVPEILIELSPGCHHYNAMIRVTRKFMELFGVETARVTAVRLARALGIEDYEAVERGDIELRIRRKPRNYPEWVSQNMDSIINAFSEILASLGIINQPMITQPSATQSQQEIIQAPQEVQTPISASHSVSMKSPVTNVVKTYGSIGDRNLVLRSLSGNTYVELCLERMGSCKPLVTVKAKPLEVTVHEDAVKAFGENRSIEYATWIANALYISNYEISELGNEIVLKSRDGVDDALTNNLIRVMDIIASKYLGRE</sequence>
<proteinExistence type="predicted"/>
<dbReference type="HOGENOM" id="CLU_1006936_0_0_2"/>
<dbReference type="STRING" id="572478.Vdis_1569"/>
<dbReference type="GeneID" id="9752506"/>
<reference evidence="2" key="2">
    <citation type="journal article" date="2010" name="Stand. Genomic Sci.">
        <title>Complete genome sequence of Vulcanisaeta distributa type strain (IC-017T).</title>
        <authorList>
            <person name="Mavromatis K."/>
            <person name="Sikorski J."/>
            <person name="Pabst E."/>
            <person name="Teshima H."/>
            <person name="Lapidus A."/>
            <person name="Lucas S."/>
            <person name="Nolan M."/>
            <person name="Glavina Del Rio T."/>
            <person name="Cheng J."/>
            <person name="Bruce D."/>
            <person name="Goodwin L."/>
            <person name="Pitluck S."/>
            <person name="Liolios K."/>
            <person name="Ivanova N."/>
            <person name="Mikhailova N."/>
            <person name="Pati A."/>
            <person name="Chen A."/>
            <person name="Palaniappan K."/>
            <person name="Land M."/>
            <person name="Hauser L."/>
            <person name="Chang Y."/>
            <person name="Jeffries C."/>
            <person name="Rohde M."/>
            <person name="Spring S."/>
            <person name="Goker M."/>
            <person name="Wirth R."/>
            <person name="Woyke T."/>
            <person name="Bristow J."/>
            <person name="Eisen J."/>
            <person name="Markowitz V."/>
            <person name="Hugenholtz P."/>
            <person name="Klenk H."/>
            <person name="Kyrpides N."/>
        </authorList>
    </citation>
    <scope>NUCLEOTIDE SEQUENCE [LARGE SCALE GENOMIC DNA]</scope>
    <source>
        <strain evidence="2">DSM 14429 / JCM 11212 / NBRC 100878 / IC-017</strain>
    </source>
</reference>
<protein>
    <submittedName>
        <fullName evidence="1">Uncharacterized protein</fullName>
    </submittedName>
</protein>
<keyword evidence="2" id="KW-1185">Reference proteome</keyword>
<gene>
    <name evidence="1" type="ordered locus">Vdis_1569</name>
</gene>
<dbReference type="KEGG" id="vdi:Vdis_1569"/>
<dbReference type="AlphaFoldDB" id="E1QTF8"/>
<evidence type="ECO:0000313" key="1">
    <source>
        <dbReference type="EMBL" id="ADN50951.1"/>
    </source>
</evidence>
<dbReference type="EMBL" id="CP002100">
    <property type="protein sequence ID" value="ADN50951.1"/>
    <property type="molecule type" value="Genomic_DNA"/>
</dbReference>
<organism evidence="1 2">
    <name type="scientific">Vulcanisaeta distributa (strain DSM 14429 / JCM 11212 / NBRC 100878 / IC-017)</name>
    <dbReference type="NCBI Taxonomy" id="572478"/>
    <lineage>
        <taxon>Archaea</taxon>
        <taxon>Thermoproteota</taxon>
        <taxon>Thermoprotei</taxon>
        <taxon>Thermoproteales</taxon>
        <taxon>Thermoproteaceae</taxon>
        <taxon>Vulcanisaeta</taxon>
    </lineage>
</organism>